<dbReference type="Gene3D" id="1.10.220.30">
    <property type="match status" value="3"/>
</dbReference>
<evidence type="ECO:0000256" key="3">
    <source>
        <dbReference type="ARBA" id="ARBA00010299"/>
    </source>
</evidence>
<dbReference type="GO" id="GO:0009425">
    <property type="term" value="C:bacterial-type flagellum basal body"/>
    <property type="evidence" value="ECO:0007669"/>
    <property type="project" value="UniProtKB-SubCell"/>
</dbReference>
<dbReference type="PANTHER" id="PTHR30534:SF0">
    <property type="entry name" value="FLAGELLAR MOTOR SWITCH PROTEIN FLIG"/>
    <property type="match status" value="1"/>
</dbReference>
<comment type="caution">
    <text evidence="15">The sequence shown here is derived from an EMBL/GenBank/DDBJ whole genome shotgun (WGS) entry which is preliminary data.</text>
</comment>
<evidence type="ECO:0000256" key="4">
    <source>
        <dbReference type="ARBA" id="ARBA00021870"/>
    </source>
</evidence>
<evidence type="ECO:0000256" key="2">
    <source>
        <dbReference type="ARBA" id="ARBA00004413"/>
    </source>
</evidence>
<keyword evidence="9" id="KW-0975">Bacterial flagellum</keyword>
<keyword evidence="8" id="KW-0472">Membrane</keyword>
<feature type="domain" description="Flagellar motor switch protein FliG N-terminal" evidence="14">
    <location>
        <begin position="27"/>
        <end position="126"/>
    </location>
</feature>
<evidence type="ECO:0000256" key="5">
    <source>
        <dbReference type="ARBA" id="ARBA00022475"/>
    </source>
</evidence>
<keyword evidence="15" id="KW-0969">Cilium</keyword>
<evidence type="ECO:0000256" key="8">
    <source>
        <dbReference type="ARBA" id="ARBA00023136"/>
    </source>
</evidence>
<feature type="domain" description="Flagellar motor switch protein FliG middle" evidence="13">
    <location>
        <begin position="138"/>
        <end position="209"/>
    </location>
</feature>
<accession>A0A5J5GP68</accession>
<comment type="function">
    <text evidence="10">FliG is one of three proteins (FliG, FliN, FliM) that forms the rotor-mounted switch complex (C ring), located at the base of the basal body. This complex interacts with the CheY and CheZ chemotaxis proteins, in addition to contacting components of the motor that determine the direction of flagellar rotation.</text>
</comment>
<comment type="similarity">
    <text evidence="3">Belongs to the FliG family.</text>
</comment>
<gene>
    <name evidence="15" type="ORF">F3S47_01470</name>
</gene>
<protein>
    <recommendedName>
        <fullName evidence="4">Flagellar motor switch protein FliG</fullName>
    </recommendedName>
</protein>
<keyword evidence="5" id="KW-1003">Cell membrane</keyword>
<dbReference type="GO" id="GO:0005886">
    <property type="term" value="C:plasma membrane"/>
    <property type="evidence" value="ECO:0007669"/>
    <property type="project" value="UniProtKB-SubCell"/>
</dbReference>
<proteinExistence type="inferred from homology"/>
<dbReference type="AlphaFoldDB" id="A0A5J5GP68"/>
<evidence type="ECO:0000256" key="6">
    <source>
        <dbReference type="ARBA" id="ARBA00022500"/>
    </source>
</evidence>
<organism evidence="15 16">
    <name type="scientific">Histidinibacterium aquaticum</name>
    <dbReference type="NCBI Taxonomy" id="2613962"/>
    <lineage>
        <taxon>Bacteria</taxon>
        <taxon>Pseudomonadati</taxon>
        <taxon>Pseudomonadota</taxon>
        <taxon>Alphaproteobacteria</taxon>
        <taxon>Rhodobacterales</taxon>
        <taxon>Paracoccaceae</taxon>
        <taxon>Histidinibacterium</taxon>
    </lineage>
</organism>
<dbReference type="Pfam" id="PF14842">
    <property type="entry name" value="FliG_N"/>
    <property type="match status" value="1"/>
</dbReference>
<feature type="compositionally biased region" description="Low complexity" evidence="11">
    <location>
        <begin position="15"/>
        <end position="24"/>
    </location>
</feature>
<dbReference type="Pfam" id="PF14841">
    <property type="entry name" value="FliG_M"/>
    <property type="match status" value="1"/>
</dbReference>
<keyword evidence="15" id="KW-0966">Cell projection</keyword>
<evidence type="ECO:0000259" key="14">
    <source>
        <dbReference type="Pfam" id="PF14842"/>
    </source>
</evidence>
<dbReference type="SUPFAM" id="SSF48029">
    <property type="entry name" value="FliG"/>
    <property type="match status" value="2"/>
</dbReference>
<evidence type="ECO:0000256" key="7">
    <source>
        <dbReference type="ARBA" id="ARBA00022779"/>
    </source>
</evidence>
<dbReference type="GO" id="GO:0071973">
    <property type="term" value="P:bacterial-type flagellum-dependent cell motility"/>
    <property type="evidence" value="ECO:0007669"/>
    <property type="project" value="InterPro"/>
</dbReference>
<dbReference type="PRINTS" id="PR00954">
    <property type="entry name" value="FLGMOTORFLIG"/>
</dbReference>
<dbReference type="EMBL" id="VYQE01000001">
    <property type="protein sequence ID" value="KAA9009960.1"/>
    <property type="molecule type" value="Genomic_DNA"/>
</dbReference>
<reference evidence="15 16" key="1">
    <citation type="submission" date="2019-09" db="EMBL/GenBank/DDBJ databases">
        <authorList>
            <person name="Park J.-S."/>
            <person name="Choi H.-J."/>
        </authorList>
    </citation>
    <scope>NUCLEOTIDE SEQUENCE [LARGE SCALE GENOMIC DNA]</scope>
    <source>
        <strain evidence="15 16">176SS1-4</strain>
    </source>
</reference>
<evidence type="ECO:0000256" key="1">
    <source>
        <dbReference type="ARBA" id="ARBA00004117"/>
    </source>
</evidence>
<evidence type="ECO:0000313" key="15">
    <source>
        <dbReference type="EMBL" id="KAA9009960.1"/>
    </source>
</evidence>
<evidence type="ECO:0000256" key="11">
    <source>
        <dbReference type="SAM" id="MobiDB-lite"/>
    </source>
</evidence>
<dbReference type="GO" id="GO:0006935">
    <property type="term" value="P:chemotaxis"/>
    <property type="evidence" value="ECO:0007669"/>
    <property type="project" value="UniProtKB-KW"/>
</dbReference>
<keyword evidence="16" id="KW-1185">Reference proteome</keyword>
<dbReference type="InterPro" id="IPR032779">
    <property type="entry name" value="FliG_M"/>
</dbReference>
<feature type="domain" description="Flagellar motor switch protein FliG C-terminal" evidence="12">
    <location>
        <begin position="239"/>
        <end position="345"/>
    </location>
</feature>
<keyword evidence="15" id="KW-0282">Flagellum</keyword>
<evidence type="ECO:0000259" key="13">
    <source>
        <dbReference type="Pfam" id="PF14841"/>
    </source>
</evidence>
<evidence type="ECO:0000259" key="12">
    <source>
        <dbReference type="Pfam" id="PF01706"/>
    </source>
</evidence>
<dbReference type="InterPro" id="IPR028263">
    <property type="entry name" value="FliG_N"/>
</dbReference>
<evidence type="ECO:0000256" key="9">
    <source>
        <dbReference type="ARBA" id="ARBA00023143"/>
    </source>
</evidence>
<dbReference type="InterPro" id="IPR000090">
    <property type="entry name" value="Flg_Motor_Flig"/>
</dbReference>
<keyword evidence="7" id="KW-0283">Flagellar rotation</keyword>
<dbReference type="InterPro" id="IPR011002">
    <property type="entry name" value="FliG_a-hlx"/>
</dbReference>
<dbReference type="RefSeq" id="WP_150443445.1">
    <property type="nucleotide sequence ID" value="NZ_VYQE01000001.1"/>
</dbReference>
<feature type="region of interest" description="Disordered" evidence="11">
    <location>
        <begin position="1"/>
        <end position="24"/>
    </location>
</feature>
<dbReference type="Proteomes" id="UP000326554">
    <property type="component" value="Unassembled WGS sequence"/>
</dbReference>
<dbReference type="GO" id="GO:0003774">
    <property type="term" value="F:cytoskeletal motor activity"/>
    <property type="evidence" value="ECO:0007669"/>
    <property type="project" value="InterPro"/>
</dbReference>
<evidence type="ECO:0000313" key="16">
    <source>
        <dbReference type="Proteomes" id="UP000326554"/>
    </source>
</evidence>
<dbReference type="PANTHER" id="PTHR30534">
    <property type="entry name" value="FLAGELLAR MOTOR SWITCH PROTEIN FLIG"/>
    <property type="match status" value="1"/>
</dbReference>
<dbReference type="InterPro" id="IPR023087">
    <property type="entry name" value="Flg_Motor_Flig_C"/>
</dbReference>
<comment type="subcellular location">
    <subcellularLocation>
        <location evidence="1">Bacterial flagellum basal body</location>
    </subcellularLocation>
    <subcellularLocation>
        <location evidence="2">Cell membrane</location>
        <topology evidence="2">Peripheral membrane protein</topology>
        <orientation evidence="2">Cytoplasmic side</orientation>
    </subcellularLocation>
</comment>
<keyword evidence="6" id="KW-0145">Chemotaxis</keyword>
<sequence length="355" mass="39485">MQQELLADPKKKDGAVPVPKSAKPAALKGPEKAAILFLCLGEKRGTELMKQLDEYDIQTITRAMSGLGTISAEVVENVMSEFTEQVTDLGGVVGSFSVAENMLKNFLPDGQVADIMKEIRGPKRERGMWERFESLNESVIANYLKGEHEQTSAVILSNVSPEVAARVLPLLDTDQMQDIVERMIGLDAVPNHMLREIEETLQQDVMASASRPTATELQQRMAELFNRLDPDAFERISSALDERLPETFGSIKQKMFTFEDLARLDQQSLAQVMRGVPGNTLPLALRGASKEIRDLFLAALPQRSRDMLVEEMATMGPVRGREVREAQSELVDFAKDLADQEVIRLPTGEDDELIE</sequence>
<dbReference type="Pfam" id="PF01706">
    <property type="entry name" value="FliG_C"/>
    <property type="match status" value="1"/>
</dbReference>
<evidence type="ECO:0000256" key="10">
    <source>
        <dbReference type="ARBA" id="ARBA00025598"/>
    </source>
</evidence>
<name>A0A5J5GP68_9RHOB</name>